<dbReference type="Proteomes" id="UP000288168">
    <property type="component" value="Unassembled WGS sequence"/>
</dbReference>
<dbReference type="OrthoDB" id="5106128at2759"/>
<reference evidence="1 2" key="1">
    <citation type="submission" date="2017-06" db="EMBL/GenBank/DDBJ databases">
        <title>Comparative genomic analysis of Ambrosia Fusariam Clade fungi.</title>
        <authorList>
            <person name="Stajich J.E."/>
            <person name="Carrillo J."/>
            <person name="Kijimoto T."/>
            <person name="Eskalen A."/>
            <person name="O'Donnell K."/>
            <person name="Kasson M."/>
        </authorList>
    </citation>
    <scope>NUCLEOTIDE SEQUENCE [LARGE SCALE GENOMIC DNA]</scope>
    <source>
        <strain evidence="1 2">NRRL62584</strain>
    </source>
</reference>
<accession>A0A428NYS7</accession>
<gene>
    <name evidence="1" type="ORF">CEP54_014060</name>
</gene>
<evidence type="ECO:0000313" key="1">
    <source>
        <dbReference type="EMBL" id="RSL45978.1"/>
    </source>
</evidence>
<comment type="caution">
    <text evidence="1">The sequence shown here is derived from an EMBL/GenBank/DDBJ whole genome shotgun (WGS) entry which is preliminary data.</text>
</comment>
<proteinExistence type="predicted"/>
<sequence>MVITELRRVCHIHYGIYTASPIEEPESFFDLLGLDPSRPPFSDPDWLKSSERVHLEAVDLILEHWVERKNRILKDEQASEREYHLDQASAALMKIPTAKAYMTIVMPSIRHKRGFPASWKFIEKRALMLKKTADKARDDSVKAMQQVEPG</sequence>
<protein>
    <submittedName>
        <fullName evidence="1">Uncharacterized protein</fullName>
    </submittedName>
</protein>
<organism evidence="1 2">
    <name type="scientific">Fusarium duplospermum</name>
    <dbReference type="NCBI Taxonomy" id="1325734"/>
    <lineage>
        <taxon>Eukaryota</taxon>
        <taxon>Fungi</taxon>
        <taxon>Dikarya</taxon>
        <taxon>Ascomycota</taxon>
        <taxon>Pezizomycotina</taxon>
        <taxon>Sordariomycetes</taxon>
        <taxon>Hypocreomycetidae</taxon>
        <taxon>Hypocreales</taxon>
        <taxon>Nectriaceae</taxon>
        <taxon>Fusarium</taxon>
        <taxon>Fusarium solani species complex</taxon>
    </lineage>
</organism>
<keyword evidence="2" id="KW-1185">Reference proteome</keyword>
<evidence type="ECO:0000313" key="2">
    <source>
        <dbReference type="Proteomes" id="UP000288168"/>
    </source>
</evidence>
<dbReference type="EMBL" id="NKCI01000249">
    <property type="protein sequence ID" value="RSL45978.1"/>
    <property type="molecule type" value="Genomic_DNA"/>
</dbReference>
<name>A0A428NYS7_9HYPO</name>
<dbReference type="AlphaFoldDB" id="A0A428NYS7"/>